<organism evidence="1 2">
    <name type="scientific">Candidatus Lambdaproteobacteria bacterium RIFOXYD2_FULL_50_16</name>
    <dbReference type="NCBI Taxonomy" id="1817772"/>
    <lineage>
        <taxon>Bacteria</taxon>
        <taxon>Pseudomonadati</taxon>
        <taxon>Pseudomonadota</taxon>
        <taxon>Candidatus Lambdaproteobacteria</taxon>
    </lineage>
</organism>
<reference evidence="1 2" key="1">
    <citation type="journal article" date="2016" name="Nat. Commun.">
        <title>Thousands of microbial genomes shed light on interconnected biogeochemical processes in an aquifer system.</title>
        <authorList>
            <person name="Anantharaman K."/>
            <person name="Brown C.T."/>
            <person name="Hug L.A."/>
            <person name="Sharon I."/>
            <person name="Castelle C.J."/>
            <person name="Probst A.J."/>
            <person name="Thomas B.C."/>
            <person name="Singh A."/>
            <person name="Wilkins M.J."/>
            <person name="Karaoz U."/>
            <person name="Brodie E.L."/>
            <person name="Williams K.H."/>
            <person name="Hubbard S.S."/>
            <person name="Banfield J.F."/>
        </authorList>
    </citation>
    <scope>NUCLEOTIDE SEQUENCE [LARGE SCALE GENOMIC DNA]</scope>
</reference>
<sequence length="208" mass="23762">MIEAVSKLEEALEKALKEEGLEELWQLARVHRYWPLIVERPLSDRARPYKIERGVLTLLVADSAYAQHLKFYSTRFLDQLNALDSTLKLSALKFQVGEMARGSEADLTQQLPQLKALAERVLSGPKAHLFERIYELFVARPEEVEELILPDGTQIRRLKRDQLEKPILPIDPLAASQAQEQAQKINQPKVAQAFSRLMANRLSAQKKP</sequence>
<accession>A0A1F6G7P7</accession>
<protein>
    <recommendedName>
        <fullName evidence="3">DUF721 domain-containing protein</fullName>
    </recommendedName>
</protein>
<dbReference type="PANTHER" id="PTHR36456">
    <property type="entry name" value="UPF0232 PROTEIN SCO3875"/>
    <property type="match status" value="1"/>
</dbReference>
<dbReference type="EMBL" id="MFNE01000043">
    <property type="protein sequence ID" value="OGG94137.1"/>
    <property type="molecule type" value="Genomic_DNA"/>
</dbReference>
<gene>
    <name evidence="1" type="ORF">A2527_09850</name>
</gene>
<name>A0A1F6G7P7_9PROT</name>
<dbReference type="STRING" id="1817772.A2527_09850"/>
<dbReference type="Pfam" id="PF05258">
    <property type="entry name" value="DciA"/>
    <property type="match status" value="1"/>
</dbReference>
<evidence type="ECO:0000313" key="2">
    <source>
        <dbReference type="Proteomes" id="UP000178449"/>
    </source>
</evidence>
<dbReference type="Proteomes" id="UP000178449">
    <property type="component" value="Unassembled WGS sequence"/>
</dbReference>
<comment type="caution">
    <text evidence="1">The sequence shown here is derived from an EMBL/GenBank/DDBJ whole genome shotgun (WGS) entry which is preliminary data.</text>
</comment>
<dbReference type="PANTHER" id="PTHR36456:SF1">
    <property type="entry name" value="UPF0232 PROTEIN SCO3875"/>
    <property type="match status" value="1"/>
</dbReference>
<evidence type="ECO:0008006" key="3">
    <source>
        <dbReference type="Google" id="ProtNLM"/>
    </source>
</evidence>
<dbReference type="InterPro" id="IPR007922">
    <property type="entry name" value="DciA-like"/>
</dbReference>
<dbReference type="AlphaFoldDB" id="A0A1F6G7P7"/>
<proteinExistence type="predicted"/>
<evidence type="ECO:0000313" key="1">
    <source>
        <dbReference type="EMBL" id="OGG94137.1"/>
    </source>
</evidence>